<sequence length="198" mass="22156">MEIARTEGMSSGSHGSKDIPTETLLKILSRLPAKSLFRVVATTSTYKIVNINFGIDSSHSHSYLTQVLVLGIDKLLATNTRSSSLWFKVLHLLNLRGSVAIVDATSVSVAEVEVWVLKSYDKKEWLKDYHIKLDLSPSHCYKRWPLNCFILVDDSSSRTGIVGVLYYNLAWGSRKRLRCGTGRVEVNFVSKILVIPEA</sequence>
<keyword evidence="2" id="KW-1185">Reference proteome</keyword>
<accession>A0AAW1WJA8</accession>
<gene>
    <name evidence="1" type="ORF">M0R45_033138</name>
</gene>
<evidence type="ECO:0008006" key="3">
    <source>
        <dbReference type="Google" id="ProtNLM"/>
    </source>
</evidence>
<dbReference type="AlphaFoldDB" id="A0AAW1WJA8"/>
<dbReference type="InterPro" id="IPR036047">
    <property type="entry name" value="F-box-like_dom_sf"/>
</dbReference>
<organism evidence="1 2">
    <name type="scientific">Rubus argutus</name>
    <name type="common">Southern blackberry</name>
    <dbReference type="NCBI Taxonomy" id="59490"/>
    <lineage>
        <taxon>Eukaryota</taxon>
        <taxon>Viridiplantae</taxon>
        <taxon>Streptophyta</taxon>
        <taxon>Embryophyta</taxon>
        <taxon>Tracheophyta</taxon>
        <taxon>Spermatophyta</taxon>
        <taxon>Magnoliopsida</taxon>
        <taxon>eudicotyledons</taxon>
        <taxon>Gunneridae</taxon>
        <taxon>Pentapetalae</taxon>
        <taxon>rosids</taxon>
        <taxon>fabids</taxon>
        <taxon>Rosales</taxon>
        <taxon>Rosaceae</taxon>
        <taxon>Rosoideae</taxon>
        <taxon>Rosoideae incertae sedis</taxon>
        <taxon>Rubus</taxon>
    </lineage>
</organism>
<reference evidence="1 2" key="1">
    <citation type="journal article" date="2023" name="G3 (Bethesda)">
        <title>A chromosome-length genome assembly and annotation of blackberry (Rubus argutus, cv. 'Hillquist').</title>
        <authorList>
            <person name="Bruna T."/>
            <person name="Aryal R."/>
            <person name="Dudchenko O."/>
            <person name="Sargent D.J."/>
            <person name="Mead D."/>
            <person name="Buti M."/>
            <person name="Cavallini A."/>
            <person name="Hytonen T."/>
            <person name="Andres J."/>
            <person name="Pham M."/>
            <person name="Weisz D."/>
            <person name="Mascagni F."/>
            <person name="Usai G."/>
            <person name="Natali L."/>
            <person name="Bassil N."/>
            <person name="Fernandez G.E."/>
            <person name="Lomsadze A."/>
            <person name="Armour M."/>
            <person name="Olukolu B."/>
            <person name="Poorten T."/>
            <person name="Britton C."/>
            <person name="Davik J."/>
            <person name="Ashrafi H."/>
            <person name="Aiden E.L."/>
            <person name="Borodovsky M."/>
            <person name="Worthington M."/>
        </authorList>
    </citation>
    <scope>NUCLEOTIDE SEQUENCE [LARGE SCALE GENOMIC DNA]</scope>
    <source>
        <strain evidence="1">PI 553951</strain>
    </source>
</reference>
<dbReference type="EMBL" id="JBEDUW010000006">
    <property type="protein sequence ID" value="KAK9924787.1"/>
    <property type="molecule type" value="Genomic_DNA"/>
</dbReference>
<dbReference type="Proteomes" id="UP001457282">
    <property type="component" value="Unassembled WGS sequence"/>
</dbReference>
<name>A0AAW1WJA8_RUBAR</name>
<evidence type="ECO:0000313" key="1">
    <source>
        <dbReference type="EMBL" id="KAK9924787.1"/>
    </source>
</evidence>
<protein>
    <recommendedName>
        <fullName evidence="3">F-box domain-containing protein</fullName>
    </recommendedName>
</protein>
<comment type="caution">
    <text evidence="1">The sequence shown here is derived from an EMBL/GenBank/DDBJ whole genome shotgun (WGS) entry which is preliminary data.</text>
</comment>
<evidence type="ECO:0000313" key="2">
    <source>
        <dbReference type="Proteomes" id="UP001457282"/>
    </source>
</evidence>
<proteinExistence type="predicted"/>
<dbReference type="CDD" id="cd09917">
    <property type="entry name" value="F-box_SF"/>
    <property type="match status" value="1"/>
</dbReference>
<dbReference type="SUPFAM" id="SSF81383">
    <property type="entry name" value="F-box domain"/>
    <property type="match status" value="1"/>
</dbReference>